<dbReference type="SMART" id="SM01134">
    <property type="entry name" value="DeoRC"/>
    <property type="match status" value="1"/>
</dbReference>
<name>A0A1M6ZIW5_9RHOB</name>
<dbReference type="InterPro" id="IPR036388">
    <property type="entry name" value="WH-like_DNA-bd_sf"/>
</dbReference>
<dbReference type="InterPro" id="IPR014036">
    <property type="entry name" value="DeoR-like_C"/>
</dbReference>
<dbReference type="SUPFAM" id="SSF100950">
    <property type="entry name" value="NagB/RpiA/CoA transferase-like"/>
    <property type="match status" value="1"/>
</dbReference>
<evidence type="ECO:0000259" key="5">
    <source>
        <dbReference type="PROSITE" id="PS51000"/>
    </source>
</evidence>
<dbReference type="GO" id="GO:0003700">
    <property type="term" value="F:DNA-binding transcription factor activity"/>
    <property type="evidence" value="ECO:0007669"/>
    <property type="project" value="InterPro"/>
</dbReference>
<dbReference type="InterPro" id="IPR037171">
    <property type="entry name" value="NagB/RpiA_transferase-like"/>
</dbReference>
<keyword evidence="1" id="KW-0678">Repressor</keyword>
<dbReference type="STRING" id="1054996.SAMN05444414_11059"/>
<dbReference type="InterPro" id="IPR001034">
    <property type="entry name" value="DeoR_HTH"/>
</dbReference>
<dbReference type="EMBL" id="FRBN01000010">
    <property type="protein sequence ID" value="SHL30461.1"/>
    <property type="molecule type" value="Genomic_DNA"/>
</dbReference>
<proteinExistence type="predicted"/>
<dbReference type="AlphaFoldDB" id="A0A1M6ZIW5"/>
<dbReference type="Gene3D" id="1.10.10.10">
    <property type="entry name" value="Winged helix-like DNA-binding domain superfamily/Winged helix DNA-binding domain"/>
    <property type="match status" value="1"/>
</dbReference>
<evidence type="ECO:0000256" key="3">
    <source>
        <dbReference type="ARBA" id="ARBA00023125"/>
    </source>
</evidence>
<evidence type="ECO:0000256" key="2">
    <source>
        <dbReference type="ARBA" id="ARBA00023015"/>
    </source>
</evidence>
<evidence type="ECO:0000256" key="4">
    <source>
        <dbReference type="ARBA" id="ARBA00023163"/>
    </source>
</evidence>
<dbReference type="Pfam" id="PF08220">
    <property type="entry name" value="HTH_DeoR"/>
    <property type="match status" value="1"/>
</dbReference>
<dbReference type="InterPro" id="IPR050313">
    <property type="entry name" value="Carb_Metab_HTH_regulators"/>
</dbReference>
<evidence type="ECO:0000256" key="1">
    <source>
        <dbReference type="ARBA" id="ARBA00022491"/>
    </source>
</evidence>
<feature type="domain" description="HTH deoR-type" evidence="5">
    <location>
        <begin position="25"/>
        <end position="80"/>
    </location>
</feature>
<dbReference type="PROSITE" id="PS51000">
    <property type="entry name" value="HTH_DEOR_2"/>
    <property type="match status" value="1"/>
</dbReference>
<evidence type="ECO:0000313" key="7">
    <source>
        <dbReference type="Proteomes" id="UP000184191"/>
    </source>
</evidence>
<dbReference type="InterPro" id="IPR036390">
    <property type="entry name" value="WH_DNA-bd_sf"/>
</dbReference>
<organism evidence="6 7">
    <name type="scientific">Roseovarius marisflavi</name>
    <dbReference type="NCBI Taxonomy" id="1054996"/>
    <lineage>
        <taxon>Bacteria</taxon>
        <taxon>Pseudomonadati</taxon>
        <taxon>Pseudomonadota</taxon>
        <taxon>Alphaproteobacteria</taxon>
        <taxon>Rhodobacterales</taxon>
        <taxon>Roseobacteraceae</taxon>
        <taxon>Roseovarius</taxon>
    </lineage>
</organism>
<accession>A0A1M6ZIW5</accession>
<keyword evidence="2" id="KW-0805">Transcription regulation</keyword>
<dbReference type="PROSITE" id="PS00894">
    <property type="entry name" value="HTH_DEOR_1"/>
    <property type="match status" value="1"/>
</dbReference>
<keyword evidence="7" id="KW-1185">Reference proteome</keyword>
<protein>
    <submittedName>
        <fullName evidence="6">Transcriptional regulator, DeoR family</fullName>
    </submittedName>
</protein>
<dbReference type="PRINTS" id="PR00037">
    <property type="entry name" value="HTHLACR"/>
</dbReference>
<evidence type="ECO:0000313" key="6">
    <source>
        <dbReference type="EMBL" id="SHL30461.1"/>
    </source>
</evidence>
<dbReference type="SMART" id="SM00420">
    <property type="entry name" value="HTH_DEOR"/>
    <property type="match status" value="1"/>
</dbReference>
<dbReference type="InterPro" id="IPR018356">
    <property type="entry name" value="Tscrpt_reg_HTH_DeoR_CS"/>
</dbReference>
<dbReference type="Gene3D" id="3.30.750.70">
    <property type="entry name" value="4-hydroxybutyrate coenzyme like domains"/>
    <property type="match status" value="1"/>
</dbReference>
<dbReference type="Proteomes" id="UP000184191">
    <property type="component" value="Unassembled WGS sequence"/>
</dbReference>
<dbReference type="PANTHER" id="PTHR30363">
    <property type="entry name" value="HTH-TYPE TRANSCRIPTIONAL REGULATOR SRLR-RELATED"/>
    <property type="match status" value="1"/>
</dbReference>
<reference evidence="7" key="1">
    <citation type="submission" date="2016-11" db="EMBL/GenBank/DDBJ databases">
        <authorList>
            <person name="Varghese N."/>
            <person name="Submissions S."/>
        </authorList>
    </citation>
    <scope>NUCLEOTIDE SEQUENCE [LARGE SCALE GENOMIC DNA]</scope>
    <source>
        <strain evidence="7">DSM 29327</strain>
    </source>
</reference>
<dbReference type="GO" id="GO:0003677">
    <property type="term" value="F:DNA binding"/>
    <property type="evidence" value="ECO:0007669"/>
    <property type="project" value="UniProtKB-KW"/>
</dbReference>
<dbReference type="PANTHER" id="PTHR30363:SF4">
    <property type="entry name" value="GLYCEROL-3-PHOSPHATE REGULON REPRESSOR"/>
    <property type="match status" value="1"/>
</dbReference>
<gene>
    <name evidence="6" type="ORF">SAMN05444414_11059</name>
</gene>
<dbReference type="SUPFAM" id="SSF46785">
    <property type="entry name" value="Winged helix' DNA-binding domain"/>
    <property type="match status" value="1"/>
</dbReference>
<keyword evidence="4" id="KW-0804">Transcription</keyword>
<keyword evidence="3" id="KW-0238">DNA-binding</keyword>
<sequence length="279" mass="30013">MLFCCFSPTNVTADSGVGSGMLSKKQRRRGAISALVLEQGAATVGSLAERFDVSMQTIRRDIDALCQCDMLHRVHGRIELSEEFLNTPFDQRAGTNLMGKRAIGEAAAKLIPNGATLFISIGSTPLSVAQALRSHEGLTVITNNLSAAMALSEEVSNRIILPGGEVRLPDRDILGNDVLDFFGRFRADFAVFGAAGIAEDGGLLEFHTTEVRATQKICENAQQSLLVIDGSKFGRQAPAFGGNITDMDRIIVDRLPGDRFAPLLTKIKDRLLVAEGHAT</sequence>
<dbReference type="Pfam" id="PF00455">
    <property type="entry name" value="DeoRC"/>
    <property type="match status" value="1"/>
</dbReference>